<protein>
    <recommendedName>
        <fullName evidence="11">Dihydroorotate dehydrogenase (quinone)</fullName>
        <ecNumber evidence="11">1.3.5.2</ecNumber>
    </recommendedName>
    <alternativeName>
        <fullName evidence="11">DHOdehase</fullName>
        <shortName evidence="11">DHOD</shortName>
        <shortName evidence="11">DHODase</shortName>
    </alternativeName>
    <alternativeName>
        <fullName evidence="11">Dihydroorotate oxidase</fullName>
    </alternativeName>
</protein>
<keyword evidence="5 11" id="KW-0285">Flavoprotein</keyword>
<dbReference type="NCBIfam" id="NF003644">
    <property type="entry name" value="PRK05286.1-1"/>
    <property type="match status" value="1"/>
</dbReference>
<dbReference type="Proteomes" id="UP001548189">
    <property type="component" value="Unassembled WGS sequence"/>
</dbReference>
<evidence type="ECO:0000256" key="6">
    <source>
        <dbReference type="ARBA" id="ARBA00022643"/>
    </source>
</evidence>
<dbReference type="Gene3D" id="3.20.20.70">
    <property type="entry name" value="Aldolase class I"/>
    <property type="match status" value="1"/>
</dbReference>
<dbReference type="PANTHER" id="PTHR48109:SF4">
    <property type="entry name" value="DIHYDROOROTATE DEHYDROGENASE (QUINONE), MITOCHONDRIAL"/>
    <property type="match status" value="1"/>
</dbReference>
<evidence type="ECO:0000256" key="11">
    <source>
        <dbReference type="HAMAP-Rule" id="MF_00225"/>
    </source>
</evidence>
<evidence type="ECO:0000313" key="14">
    <source>
        <dbReference type="Proteomes" id="UP001548189"/>
    </source>
</evidence>
<keyword evidence="9 11" id="KW-0472">Membrane</keyword>
<feature type="binding site" evidence="11">
    <location>
        <position position="70"/>
    </location>
    <ligand>
        <name>substrate</name>
    </ligand>
</feature>
<dbReference type="InterPro" id="IPR001295">
    <property type="entry name" value="Dihydroorotate_DH_CS"/>
</dbReference>
<evidence type="ECO:0000256" key="8">
    <source>
        <dbReference type="ARBA" id="ARBA00023002"/>
    </source>
</evidence>
<feature type="binding site" evidence="11">
    <location>
        <position position="301"/>
    </location>
    <ligand>
        <name>FMN</name>
        <dbReference type="ChEBI" id="CHEBI:58210"/>
    </ligand>
</feature>
<feature type="domain" description="Dihydroorotate dehydrogenase catalytic" evidence="12">
    <location>
        <begin position="51"/>
        <end position="341"/>
    </location>
</feature>
<dbReference type="NCBIfam" id="NF003646">
    <property type="entry name" value="PRK05286.1-4"/>
    <property type="match status" value="1"/>
</dbReference>
<dbReference type="Pfam" id="PF01180">
    <property type="entry name" value="DHO_dh"/>
    <property type="match status" value="1"/>
</dbReference>
<comment type="cofactor">
    <cofactor evidence="11">
        <name>FMN</name>
        <dbReference type="ChEBI" id="CHEBI:58210"/>
    </cofactor>
    <text evidence="11">Binds 1 FMN per subunit.</text>
</comment>
<dbReference type="GO" id="GO:0106430">
    <property type="term" value="F:dihydroorotate dehydrogenase (quinone) activity"/>
    <property type="evidence" value="ECO:0007669"/>
    <property type="project" value="UniProtKB-EC"/>
</dbReference>
<comment type="catalytic activity">
    <reaction evidence="10 11">
        <text>(S)-dihydroorotate + a quinone = orotate + a quinol</text>
        <dbReference type="Rhea" id="RHEA:30187"/>
        <dbReference type="ChEBI" id="CHEBI:24646"/>
        <dbReference type="ChEBI" id="CHEBI:30839"/>
        <dbReference type="ChEBI" id="CHEBI:30864"/>
        <dbReference type="ChEBI" id="CHEBI:132124"/>
        <dbReference type="EC" id="1.3.5.2"/>
    </reaction>
</comment>
<feature type="binding site" evidence="11">
    <location>
        <position position="176"/>
    </location>
    <ligand>
        <name>substrate</name>
    </ligand>
</feature>
<dbReference type="InterPro" id="IPR005719">
    <property type="entry name" value="Dihydroorotate_DH_2"/>
</dbReference>
<dbReference type="RefSeq" id="WP_353896523.1">
    <property type="nucleotide sequence ID" value="NZ_JBEVCJ010000015.1"/>
</dbReference>
<comment type="pathway">
    <text evidence="3 11">Pyrimidine metabolism; UMP biosynthesis via de novo pathway; orotate from (S)-dihydroorotate (quinone route): step 1/1.</text>
</comment>
<dbReference type="InterPro" id="IPR013785">
    <property type="entry name" value="Aldolase_TIM"/>
</dbReference>
<dbReference type="PIRSF" id="PIRSF000164">
    <property type="entry name" value="DHO_oxidase"/>
    <property type="match status" value="1"/>
</dbReference>
<keyword evidence="6 11" id="KW-0288">FMN</keyword>
<feature type="binding site" evidence="11">
    <location>
        <position position="176"/>
    </location>
    <ligand>
        <name>FMN</name>
        <dbReference type="ChEBI" id="CHEBI:58210"/>
    </ligand>
</feature>
<feature type="active site" description="Nucleophile" evidence="11">
    <location>
        <position position="179"/>
    </location>
</feature>
<comment type="caution">
    <text evidence="13">The sequence shown here is derived from an EMBL/GenBank/DDBJ whole genome shotgun (WGS) entry which is preliminary data.</text>
</comment>
<feature type="binding site" evidence="11">
    <location>
        <position position="272"/>
    </location>
    <ligand>
        <name>FMN</name>
        <dbReference type="ChEBI" id="CHEBI:58210"/>
    </ligand>
</feature>
<dbReference type="PANTHER" id="PTHR48109">
    <property type="entry name" value="DIHYDROOROTATE DEHYDROGENASE (QUINONE), MITOCHONDRIAL-RELATED"/>
    <property type="match status" value="1"/>
</dbReference>
<organism evidence="13 14">
    <name type="scientific">Aliikangiella maris</name>
    <dbReference type="NCBI Taxonomy" id="3162458"/>
    <lineage>
        <taxon>Bacteria</taxon>
        <taxon>Pseudomonadati</taxon>
        <taxon>Pseudomonadota</taxon>
        <taxon>Gammaproteobacteria</taxon>
        <taxon>Oceanospirillales</taxon>
        <taxon>Pleioneaceae</taxon>
        <taxon>Aliikangiella</taxon>
    </lineage>
</organism>
<name>A0ABV2BVH4_9GAMM</name>
<evidence type="ECO:0000256" key="4">
    <source>
        <dbReference type="ARBA" id="ARBA00005359"/>
    </source>
</evidence>
<evidence type="ECO:0000256" key="10">
    <source>
        <dbReference type="ARBA" id="ARBA00048639"/>
    </source>
</evidence>
<evidence type="ECO:0000313" key="13">
    <source>
        <dbReference type="EMBL" id="MET1255936.1"/>
    </source>
</evidence>
<dbReference type="PROSITE" id="PS00911">
    <property type="entry name" value="DHODEHASE_1"/>
    <property type="match status" value="1"/>
</dbReference>
<dbReference type="NCBIfam" id="TIGR01036">
    <property type="entry name" value="pyrD_sub2"/>
    <property type="match status" value="1"/>
</dbReference>
<dbReference type="SUPFAM" id="SSF51395">
    <property type="entry name" value="FMN-linked oxidoreductases"/>
    <property type="match status" value="1"/>
</dbReference>
<dbReference type="CDD" id="cd04738">
    <property type="entry name" value="DHOD_2_like"/>
    <property type="match status" value="1"/>
</dbReference>
<proteinExistence type="inferred from homology"/>
<comment type="subcellular location">
    <subcellularLocation>
        <location evidence="11">Cell membrane</location>
        <topology evidence="11">Peripheral membrane protein</topology>
    </subcellularLocation>
    <subcellularLocation>
        <location evidence="2">Membrane</location>
    </subcellularLocation>
</comment>
<dbReference type="HAMAP" id="MF_00225">
    <property type="entry name" value="DHO_dh_type2"/>
    <property type="match status" value="1"/>
</dbReference>
<feature type="binding site" evidence="11">
    <location>
        <position position="143"/>
    </location>
    <ligand>
        <name>FMN</name>
        <dbReference type="ChEBI" id="CHEBI:58210"/>
    </ligand>
</feature>
<dbReference type="InterPro" id="IPR005720">
    <property type="entry name" value="Dihydroorotate_DH_cat"/>
</dbReference>
<reference evidence="13 14" key="1">
    <citation type="submission" date="2024-06" db="EMBL/GenBank/DDBJ databases">
        <authorList>
            <person name="Li F."/>
        </authorList>
    </citation>
    <scope>NUCLEOTIDE SEQUENCE [LARGE SCALE GENOMIC DNA]</scope>
    <source>
        <strain evidence="13 14">GXAS 311</strain>
    </source>
</reference>
<keyword evidence="7 11" id="KW-0665">Pyrimidine biosynthesis</keyword>
<feature type="binding site" evidence="11">
    <location>
        <position position="90"/>
    </location>
    <ligand>
        <name>FMN</name>
        <dbReference type="ChEBI" id="CHEBI:58210"/>
    </ligand>
</feature>
<dbReference type="PROSITE" id="PS00912">
    <property type="entry name" value="DHODEHASE_2"/>
    <property type="match status" value="1"/>
</dbReference>
<feature type="binding site" evidence="11">
    <location>
        <position position="181"/>
    </location>
    <ligand>
        <name>substrate</name>
    </ligand>
</feature>
<gene>
    <name evidence="11" type="primary">pyrD</name>
    <name evidence="13" type="ORF">ABVT43_12420</name>
</gene>
<accession>A0ABV2BVH4</accession>
<feature type="binding site" evidence="11">
    <location>
        <position position="221"/>
    </location>
    <ligand>
        <name>FMN</name>
        <dbReference type="ChEBI" id="CHEBI:58210"/>
    </ligand>
</feature>
<feature type="binding site" evidence="11">
    <location>
        <begin position="66"/>
        <end position="70"/>
    </location>
    <ligand>
        <name>FMN</name>
        <dbReference type="ChEBI" id="CHEBI:58210"/>
    </ligand>
</feature>
<evidence type="ECO:0000256" key="2">
    <source>
        <dbReference type="ARBA" id="ARBA00004370"/>
    </source>
</evidence>
<evidence type="ECO:0000256" key="7">
    <source>
        <dbReference type="ARBA" id="ARBA00022975"/>
    </source>
</evidence>
<dbReference type="InterPro" id="IPR050074">
    <property type="entry name" value="DHO_dehydrogenase"/>
</dbReference>
<feature type="binding site" evidence="11">
    <location>
        <begin position="115"/>
        <end position="119"/>
    </location>
    <ligand>
        <name>substrate</name>
    </ligand>
</feature>
<evidence type="ECO:0000256" key="1">
    <source>
        <dbReference type="ARBA" id="ARBA00003125"/>
    </source>
</evidence>
<evidence type="ECO:0000256" key="9">
    <source>
        <dbReference type="ARBA" id="ARBA00023136"/>
    </source>
</evidence>
<keyword evidence="8 11" id="KW-0560">Oxidoreductase</keyword>
<feature type="binding site" evidence="11">
    <location>
        <position position="249"/>
    </location>
    <ligand>
        <name>FMN</name>
        <dbReference type="ChEBI" id="CHEBI:58210"/>
    </ligand>
</feature>
<evidence type="ECO:0000256" key="3">
    <source>
        <dbReference type="ARBA" id="ARBA00005161"/>
    </source>
</evidence>
<comment type="subunit">
    <text evidence="11">Monomer.</text>
</comment>
<feature type="binding site" evidence="11">
    <location>
        <begin position="250"/>
        <end position="251"/>
    </location>
    <ligand>
        <name>substrate</name>
    </ligand>
</feature>
<feature type="binding site" evidence="11">
    <location>
        <begin position="322"/>
        <end position="323"/>
    </location>
    <ligand>
        <name>FMN</name>
        <dbReference type="ChEBI" id="CHEBI:58210"/>
    </ligand>
</feature>
<evidence type="ECO:0000256" key="5">
    <source>
        <dbReference type="ARBA" id="ARBA00022630"/>
    </source>
</evidence>
<dbReference type="InterPro" id="IPR012135">
    <property type="entry name" value="Dihydroorotate_DH_1_2"/>
</dbReference>
<comment type="similarity">
    <text evidence="4 11">Belongs to the dihydroorotate dehydrogenase family. Type 2 subfamily.</text>
</comment>
<sequence>MMLNVTYPLIRNLLFCLDAEKTHDLTLSWLNKIQHSAFKGLITQKLVEDPVTLFGIRFPNKLGLAAGLDKNGACIDAFAAMGFGHIEVGTVTPRPQPGNPKPRLFRLPQANGIINRFGFNNLGVDQLIANVKQSQYTGVLGINIGKNFDTPVEKAVDDYLICLEKVYPYASYITVNISSPNTANLRQLQFGEALSQLLSAIRTKQDSLAQQFGRRIPVLIKIAPDLSKVEIESLAKTFVDHQVDGIIATNTTFSRAGVEHLKYADEQGGLSGRPVFEQSTQVLAQLVKFIDGAFPVIGVGGIDSVATAQQKIQAGASLVQIYSGFIYQGPGLIPQIAKGLAK</sequence>
<comment type="function">
    <text evidence="1 11">Catalyzes the conversion of dihydroorotate to orotate with quinone as electron acceptor.</text>
</comment>
<dbReference type="NCBIfam" id="NF003652">
    <property type="entry name" value="PRK05286.2-5"/>
    <property type="match status" value="1"/>
</dbReference>
<keyword evidence="11" id="KW-1003">Cell membrane</keyword>
<evidence type="ECO:0000259" key="12">
    <source>
        <dbReference type="Pfam" id="PF01180"/>
    </source>
</evidence>
<dbReference type="EMBL" id="JBEVCJ010000015">
    <property type="protein sequence ID" value="MET1255936.1"/>
    <property type="molecule type" value="Genomic_DNA"/>
</dbReference>
<dbReference type="NCBIfam" id="NF003645">
    <property type="entry name" value="PRK05286.1-2"/>
    <property type="match status" value="1"/>
</dbReference>
<dbReference type="EC" id="1.3.5.2" evidence="11"/>
<keyword evidence="14" id="KW-1185">Reference proteome</keyword>